<dbReference type="CDD" id="cd10944">
    <property type="entry name" value="CE4_SmPgdA_like"/>
    <property type="match status" value="1"/>
</dbReference>
<dbReference type="GO" id="GO:0016810">
    <property type="term" value="F:hydrolase activity, acting on carbon-nitrogen (but not peptide) bonds"/>
    <property type="evidence" value="ECO:0007669"/>
    <property type="project" value="InterPro"/>
</dbReference>
<dbReference type="InterPro" id="IPR011330">
    <property type="entry name" value="Glyco_hydro/deAcase_b/a-brl"/>
</dbReference>
<reference evidence="4 5" key="1">
    <citation type="submission" date="2017-04" db="EMBL/GenBank/DDBJ databases">
        <authorList>
            <person name="Afonso C.L."/>
            <person name="Miller P.J."/>
            <person name="Scott M.A."/>
            <person name="Spackman E."/>
            <person name="Goraichik I."/>
            <person name="Dimitrov K.M."/>
            <person name="Suarez D.L."/>
            <person name="Swayne D.E."/>
        </authorList>
    </citation>
    <scope>NUCLEOTIDE SEQUENCE [LARGE SCALE GENOMIC DNA]</scope>
    <source>
        <strain evidence="4 5">11</strain>
    </source>
</reference>
<feature type="transmembrane region" description="Helical" evidence="2">
    <location>
        <begin position="21"/>
        <end position="41"/>
    </location>
</feature>
<feature type="domain" description="NodB homology" evidence="3">
    <location>
        <begin position="84"/>
        <end position="267"/>
    </location>
</feature>
<proteinExistence type="predicted"/>
<dbReference type="PROSITE" id="PS51677">
    <property type="entry name" value="NODB"/>
    <property type="match status" value="1"/>
</dbReference>
<dbReference type="RefSeq" id="WP_085494131.1">
    <property type="nucleotide sequence ID" value="NZ_FXAZ01000002.1"/>
</dbReference>
<name>A0A1X7JZE8_9BACL</name>
<evidence type="ECO:0000259" key="3">
    <source>
        <dbReference type="PROSITE" id="PS51677"/>
    </source>
</evidence>
<dbReference type="OrthoDB" id="258610at2"/>
<keyword evidence="2" id="KW-1133">Transmembrane helix</keyword>
<evidence type="ECO:0000313" key="5">
    <source>
        <dbReference type="Proteomes" id="UP000193834"/>
    </source>
</evidence>
<dbReference type="Pfam" id="PF01522">
    <property type="entry name" value="Polysacc_deac_1"/>
    <property type="match status" value="1"/>
</dbReference>
<dbReference type="AlphaFoldDB" id="A0A1X7JZE8"/>
<sequence>MGTRKSLVQNTKEGRGRIKKRGTIIVGLGGVVLLAFCLFYFPSLLEKMTVKEPGQNHQSAAPAKQQGQNQLEAANNSDTQAQRKIVYLTFDDGPSELTGKFLDVLEQHDIKATFFMLGTNLESPSWQSDVKRAVREGHYVGGHSMTHQYNKLYEERQFIPEMSETLSIIHDLTGENPRLVRPPFGSSPGLEDTQLRDQIVEAGINIWDWTIDSNDWDLKDRPEQIVENIKIATKNDLEVVLMHETQQTLQALPEIIAFYQQEGYSFGVYDDTKHFQLNFLQDHRL</sequence>
<keyword evidence="2" id="KW-0472">Membrane</keyword>
<evidence type="ECO:0000313" key="4">
    <source>
        <dbReference type="EMBL" id="SMG33835.1"/>
    </source>
</evidence>
<protein>
    <submittedName>
        <fullName evidence="4">Peptidoglycan/xylan/chitin deacetylase, PgdA/CDA1 family</fullName>
    </submittedName>
</protein>
<keyword evidence="5" id="KW-1185">Reference proteome</keyword>
<evidence type="ECO:0000256" key="1">
    <source>
        <dbReference type="SAM" id="MobiDB-lite"/>
    </source>
</evidence>
<dbReference type="STRING" id="1852522.SAMN06295960_1888"/>
<dbReference type="EMBL" id="FXAZ01000002">
    <property type="protein sequence ID" value="SMG33835.1"/>
    <property type="molecule type" value="Genomic_DNA"/>
</dbReference>
<feature type="region of interest" description="Disordered" evidence="1">
    <location>
        <begin position="55"/>
        <end position="76"/>
    </location>
</feature>
<gene>
    <name evidence="4" type="ORF">SAMN06295960_1888</name>
</gene>
<evidence type="ECO:0000256" key="2">
    <source>
        <dbReference type="SAM" id="Phobius"/>
    </source>
</evidence>
<dbReference type="InterPro" id="IPR002509">
    <property type="entry name" value="NODB_dom"/>
</dbReference>
<dbReference type="SUPFAM" id="SSF88713">
    <property type="entry name" value="Glycoside hydrolase/deacetylase"/>
    <property type="match status" value="1"/>
</dbReference>
<keyword evidence="2" id="KW-0812">Transmembrane</keyword>
<dbReference type="PANTHER" id="PTHR10587:SF125">
    <property type="entry name" value="POLYSACCHARIDE DEACETYLASE YHEN-RELATED"/>
    <property type="match status" value="1"/>
</dbReference>
<accession>A0A1X7JZE8</accession>
<dbReference type="Gene3D" id="3.20.20.370">
    <property type="entry name" value="Glycoside hydrolase/deacetylase"/>
    <property type="match status" value="1"/>
</dbReference>
<organism evidence="4 5">
    <name type="scientific">Paenibacillus aquistagni</name>
    <dbReference type="NCBI Taxonomy" id="1852522"/>
    <lineage>
        <taxon>Bacteria</taxon>
        <taxon>Bacillati</taxon>
        <taxon>Bacillota</taxon>
        <taxon>Bacilli</taxon>
        <taxon>Bacillales</taxon>
        <taxon>Paenibacillaceae</taxon>
        <taxon>Paenibacillus</taxon>
    </lineage>
</organism>
<dbReference type="GO" id="GO:0005975">
    <property type="term" value="P:carbohydrate metabolic process"/>
    <property type="evidence" value="ECO:0007669"/>
    <property type="project" value="InterPro"/>
</dbReference>
<dbReference type="PANTHER" id="PTHR10587">
    <property type="entry name" value="GLYCOSYL TRANSFERASE-RELATED"/>
    <property type="match status" value="1"/>
</dbReference>
<dbReference type="Proteomes" id="UP000193834">
    <property type="component" value="Unassembled WGS sequence"/>
</dbReference>
<dbReference type="InterPro" id="IPR050248">
    <property type="entry name" value="Polysacc_deacetylase_ArnD"/>
</dbReference>